<feature type="region of interest" description="Disordered" evidence="1">
    <location>
        <begin position="394"/>
        <end position="420"/>
    </location>
</feature>
<gene>
    <name evidence="2" type="ORF">GCM10009760_61440</name>
</gene>
<dbReference type="EMBL" id="BAAANT010000068">
    <property type="protein sequence ID" value="GAA2158435.1"/>
    <property type="molecule type" value="Genomic_DNA"/>
</dbReference>
<sequence length="420" mass="46830">MTIDVIIRTEDETEAAVCRAYWRQADDGSWAQTIADVRRDYDLTQAQIGRIIEGCTASSAALRCPECKQCYVLKTRTHFGELSRSSGPRCSPCQAAIEGAKQEAARAERERRAEIIASEYTVYDSGTVVRPEDLQLSEAVALHVLLSDPAMEDQGFATPVEGWPKERPFATPPAHIDLLRALVQRDLLFAHPNSSAAAFAWDGEKQTGFYLERTGFYVRGTGPTTKRAHNLVEELTTVFREGPWPQHWLTGWADLWDQLALADASAYLDRKLTEHRLILNQGDGTMTALKDALASFSLGQTYNIIFRAARDSAAYYQRGGINMRQAANSTVGRITASTGRARANDWDLKPFRRDWHQPLSAVGETFFTSVMWIPDMMTVTRRDAQAPRHAFSAADVPVPTPRDENVPEEALTAVDEHPTD</sequence>
<name>A0ABN3ABK4_9ACTN</name>
<evidence type="ECO:0000313" key="2">
    <source>
        <dbReference type="EMBL" id="GAA2158435.1"/>
    </source>
</evidence>
<organism evidence="2 3">
    <name type="scientific">Kitasatospora kazusensis</name>
    <dbReference type="NCBI Taxonomy" id="407974"/>
    <lineage>
        <taxon>Bacteria</taxon>
        <taxon>Bacillati</taxon>
        <taxon>Actinomycetota</taxon>
        <taxon>Actinomycetes</taxon>
        <taxon>Kitasatosporales</taxon>
        <taxon>Streptomycetaceae</taxon>
        <taxon>Kitasatospora</taxon>
    </lineage>
</organism>
<dbReference type="Proteomes" id="UP001422759">
    <property type="component" value="Unassembled WGS sequence"/>
</dbReference>
<keyword evidence="3" id="KW-1185">Reference proteome</keyword>
<accession>A0ABN3ABK4</accession>
<comment type="caution">
    <text evidence="2">The sequence shown here is derived from an EMBL/GenBank/DDBJ whole genome shotgun (WGS) entry which is preliminary data.</text>
</comment>
<proteinExistence type="predicted"/>
<evidence type="ECO:0000313" key="3">
    <source>
        <dbReference type="Proteomes" id="UP001422759"/>
    </source>
</evidence>
<evidence type="ECO:0000256" key="1">
    <source>
        <dbReference type="SAM" id="MobiDB-lite"/>
    </source>
</evidence>
<protein>
    <submittedName>
        <fullName evidence="2">Uncharacterized protein</fullName>
    </submittedName>
</protein>
<reference evidence="2 3" key="1">
    <citation type="journal article" date="2019" name="Int. J. Syst. Evol. Microbiol.">
        <title>The Global Catalogue of Microorganisms (GCM) 10K type strain sequencing project: providing services to taxonomists for standard genome sequencing and annotation.</title>
        <authorList>
            <consortium name="The Broad Institute Genomics Platform"/>
            <consortium name="The Broad Institute Genome Sequencing Center for Infectious Disease"/>
            <person name="Wu L."/>
            <person name="Ma J."/>
        </authorList>
    </citation>
    <scope>NUCLEOTIDE SEQUENCE [LARGE SCALE GENOMIC DNA]</scope>
    <source>
        <strain evidence="2 3">JCM 14560</strain>
    </source>
</reference>
<dbReference type="RefSeq" id="WP_344469532.1">
    <property type="nucleotide sequence ID" value="NZ_BAAANT010000068.1"/>
</dbReference>